<evidence type="ECO:0008006" key="4">
    <source>
        <dbReference type="Google" id="ProtNLM"/>
    </source>
</evidence>
<feature type="transmembrane region" description="Helical" evidence="1">
    <location>
        <begin position="12"/>
        <end position="27"/>
    </location>
</feature>
<keyword evidence="1" id="KW-0472">Membrane</keyword>
<gene>
    <name evidence="2" type="ORF">J3U88_07705</name>
</gene>
<evidence type="ECO:0000313" key="3">
    <source>
        <dbReference type="Proteomes" id="UP000664417"/>
    </source>
</evidence>
<name>A0A8J7QEM9_9BACT</name>
<dbReference type="RefSeq" id="WP_207858045.1">
    <property type="nucleotide sequence ID" value="NZ_JAFREP010000005.1"/>
</dbReference>
<accession>A0A8J7QEM9</accession>
<proteinExistence type="predicted"/>
<comment type="caution">
    <text evidence="2">The sequence shown here is derived from an EMBL/GenBank/DDBJ whole genome shotgun (WGS) entry which is preliminary data.</text>
</comment>
<keyword evidence="1" id="KW-1133">Transmembrane helix</keyword>
<reference evidence="2" key="1">
    <citation type="submission" date="2021-03" db="EMBL/GenBank/DDBJ databases">
        <authorList>
            <person name="Wang G."/>
        </authorList>
    </citation>
    <scope>NUCLEOTIDE SEQUENCE</scope>
    <source>
        <strain evidence="2">KCTC 12899</strain>
    </source>
</reference>
<organism evidence="2 3">
    <name type="scientific">Acanthopleuribacter pedis</name>
    <dbReference type="NCBI Taxonomy" id="442870"/>
    <lineage>
        <taxon>Bacteria</taxon>
        <taxon>Pseudomonadati</taxon>
        <taxon>Acidobacteriota</taxon>
        <taxon>Holophagae</taxon>
        <taxon>Acanthopleuribacterales</taxon>
        <taxon>Acanthopleuribacteraceae</taxon>
        <taxon>Acanthopleuribacter</taxon>
    </lineage>
</organism>
<protein>
    <recommendedName>
        <fullName evidence="4">DUF2845 domain-containing protein</fullName>
    </recommendedName>
</protein>
<keyword evidence="1" id="KW-0812">Transmembrane</keyword>
<dbReference type="EMBL" id="JAFREP010000005">
    <property type="protein sequence ID" value="MBO1318335.1"/>
    <property type="molecule type" value="Genomic_DNA"/>
</dbReference>
<sequence length="142" mass="16168">MAKRMTKAEAGLLFWGIVIGLPIYGVFQLAELVGWYVLAAGVIIILCLVAYFTSEARKRKYRDLMEKYGDSDLVDLIMEGSFWLGQTAEQLFDSLGSPVDIDQKILKTKKKEVWKYQHQGSNRYGLRVTLDDDIVVGWDQKA</sequence>
<dbReference type="AlphaFoldDB" id="A0A8J7QEM9"/>
<evidence type="ECO:0000256" key="1">
    <source>
        <dbReference type="SAM" id="Phobius"/>
    </source>
</evidence>
<keyword evidence="3" id="KW-1185">Reference proteome</keyword>
<feature type="transmembrane region" description="Helical" evidence="1">
    <location>
        <begin position="33"/>
        <end position="52"/>
    </location>
</feature>
<dbReference type="Proteomes" id="UP000664417">
    <property type="component" value="Unassembled WGS sequence"/>
</dbReference>
<evidence type="ECO:0000313" key="2">
    <source>
        <dbReference type="EMBL" id="MBO1318335.1"/>
    </source>
</evidence>